<dbReference type="Gene3D" id="3.10.50.40">
    <property type="match status" value="1"/>
</dbReference>
<dbReference type="Gene3D" id="1.10.287.460">
    <property type="entry name" value="Peptidyl-prolyl cis-trans isomerase, FKBP-type, N-terminal domain"/>
    <property type="match status" value="1"/>
</dbReference>
<dbReference type="InterPro" id="IPR036944">
    <property type="entry name" value="PPIase_FKBP_N_sf"/>
</dbReference>
<name>A0ABS8W7F7_9GAMM</name>
<evidence type="ECO:0000256" key="2">
    <source>
        <dbReference type="ARBA" id="ARBA00006577"/>
    </source>
</evidence>
<dbReference type="EMBL" id="JAIMJA010000002">
    <property type="protein sequence ID" value="MCE2593749.1"/>
    <property type="molecule type" value="Genomic_DNA"/>
</dbReference>
<comment type="caution">
    <text evidence="8">The sequence shown here is derived from an EMBL/GenBank/DDBJ whole genome shotgun (WGS) entry which is preliminary data.</text>
</comment>
<keyword evidence="4 5" id="KW-0413">Isomerase</keyword>
<evidence type="ECO:0000313" key="9">
    <source>
        <dbReference type="Proteomes" id="UP001201273"/>
    </source>
</evidence>
<dbReference type="PANTHER" id="PTHR43811:SF23">
    <property type="entry name" value="FKBP-TYPE 22 KDA PEPTIDYL-PROLYL CIS-TRANS ISOMERASE"/>
    <property type="match status" value="1"/>
</dbReference>
<reference evidence="8 9" key="1">
    <citation type="journal article" date="2022" name="Environ. Microbiol. Rep.">
        <title>Eco-phylogenetic analyses reveal divergent evolution of vitamin B12 metabolism in the marine bacterial family 'Psychromonadaceae'.</title>
        <authorList>
            <person name="Jin X."/>
            <person name="Yang Y."/>
            <person name="Cao H."/>
            <person name="Gao B."/>
            <person name="Zhao Z."/>
        </authorList>
    </citation>
    <scope>NUCLEOTIDE SEQUENCE [LARGE SCALE GENOMIC DNA]</scope>
    <source>
        <strain evidence="8 9">MKS20</strain>
    </source>
</reference>
<dbReference type="PROSITE" id="PS50059">
    <property type="entry name" value="FKBP_PPIASE"/>
    <property type="match status" value="1"/>
</dbReference>
<feature type="domain" description="PPIase FKBP-type" evidence="7">
    <location>
        <begin position="120"/>
        <end position="206"/>
    </location>
</feature>
<dbReference type="NCBIfam" id="NF008602">
    <property type="entry name" value="PRK11570.1"/>
    <property type="match status" value="1"/>
</dbReference>
<dbReference type="GO" id="GO:0003755">
    <property type="term" value="F:peptidyl-prolyl cis-trans isomerase activity"/>
    <property type="evidence" value="ECO:0007669"/>
    <property type="project" value="UniProtKB-EC"/>
</dbReference>
<keyword evidence="9" id="KW-1185">Reference proteome</keyword>
<evidence type="ECO:0000313" key="8">
    <source>
        <dbReference type="EMBL" id="MCE2593749.1"/>
    </source>
</evidence>
<organism evidence="8 9">
    <name type="scientific">Motilimonas cestriensis</name>
    <dbReference type="NCBI Taxonomy" id="2742685"/>
    <lineage>
        <taxon>Bacteria</taxon>
        <taxon>Pseudomonadati</taxon>
        <taxon>Pseudomonadota</taxon>
        <taxon>Gammaproteobacteria</taxon>
        <taxon>Alteromonadales</taxon>
        <taxon>Alteromonadales genera incertae sedis</taxon>
        <taxon>Motilimonas</taxon>
    </lineage>
</organism>
<gene>
    <name evidence="8" type="ORF">K6Y31_02840</name>
</gene>
<sequence length="207" mass="21780">MSENKFASTEAKVSYGIGRQLGEQLAANPFDGLVVTAVQEGLADAFSGLESQVEESALHEAFQIIAAEIQAKQAEQGKELAAAGEAFLAENAKREGVVVTASGLQYEIINAGEGEKPTADSTVRTHYHGQLVDGTVFDSSVQRGEPAEFPVGGVIAGWTEALQLMPVGAKYKLYIPHGLAYGERGAGNAIAPFSALVFEVELLEIVA</sequence>
<dbReference type="InterPro" id="IPR001179">
    <property type="entry name" value="PPIase_FKBP_dom"/>
</dbReference>
<dbReference type="Proteomes" id="UP001201273">
    <property type="component" value="Unassembled WGS sequence"/>
</dbReference>
<evidence type="ECO:0000256" key="1">
    <source>
        <dbReference type="ARBA" id="ARBA00000971"/>
    </source>
</evidence>
<dbReference type="Pfam" id="PF00254">
    <property type="entry name" value="FKBP_C"/>
    <property type="match status" value="1"/>
</dbReference>
<dbReference type="SUPFAM" id="SSF54534">
    <property type="entry name" value="FKBP-like"/>
    <property type="match status" value="1"/>
</dbReference>
<evidence type="ECO:0000256" key="6">
    <source>
        <dbReference type="RuleBase" id="RU003915"/>
    </source>
</evidence>
<dbReference type="Pfam" id="PF01346">
    <property type="entry name" value="FKBP_N"/>
    <property type="match status" value="1"/>
</dbReference>
<evidence type="ECO:0000259" key="7">
    <source>
        <dbReference type="PROSITE" id="PS50059"/>
    </source>
</evidence>
<dbReference type="RefSeq" id="WP_232803529.1">
    <property type="nucleotide sequence ID" value="NZ_CP170335.1"/>
</dbReference>
<keyword evidence="3 5" id="KW-0697">Rotamase</keyword>
<accession>A0ABS8W7F7</accession>
<dbReference type="InterPro" id="IPR046357">
    <property type="entry name" value="PPIase_dom_sf"/>
</dbReference>
<dbReference type="InterPro" id="IPR000774">
    <property type="entry name" value="PPIase_FKBP_N"/>
</dbReference>
<dbReference type="EC" id="5.2.1.8" evidence="6"/>
<evidence type="ECO:0000256" key="3">
    <source>
        <dbReference type="ARBA" id="ARBA00023110"/>
    </source>
</evidence>
<protein>
    <recommendedName>
        <fullName evidence="6">Peptidyl-prolyl cis-trans isomerase</fullName>
        <ecNumber evidence="6">5.2.1.8</ecNumber>
    </recommendedName>
</protein>
<comment type="similarity">
    <text evidence="2 6">Belongs to the FKBP-type PPIase family.</text>
</comment>
<evidence type="ECO:0000256" key="5">
    <source>
        <dbReference type="PROSITE-ProRule" id="PRU00277"/>
    </source>
</evidence>
<evidence type="ECO:0000256" key="4">
    <source>
        <dbReference type="ARBA" id="ARBA00023235"/>
    </source>
</evidence>
<dbReference type="PANTHER" id="PTHR43811">
    <property type="entry name" value="FKBP-TYPE PEPTIDYL-PROLYL CIS-TRANS ISOMERASE FKPA"/>
    <property type="match status" value="1"/>
</dbReference>
<proteinExistence type="inferred from homology"/>
<comment type="catalytic activity">
    <reaction evidence="1 5 6">
        <text>[protein]-peptidylproline (omega=180) = [protein]-peptidylproline (omega=0)</text>
        <dbReference type="Rhea" id="RHEA:16237"/>
        <dbReference type="Rhea" id="RHEA-COMP:10747"/>
        <dbReference type="Rhea" id="RHEA-COMP:10748"/>
        <dbReference type="ChEBI" id="CHEBI:83833"/>
        <dbReference type="ChEBI" id="CHEBI:83834"/>
        <dbReference type="EC" id="5.2.1.8"/>
    </reaction>
</comment>